<evidence type="ECO:0000256" key="6">
    <source>
        <dbReference type="ARBA" id="ARBA00023163"/>
    </source>
</evidence>
<dbReference type="EMBL" id="JBANRG010000003">
    <property type="protein sequence ID" value="KAK7468501.1"/>
    <property type="molecule type" value="Genomic_DNA"/>
</dbReference>
<dbReference type="SMART" id="SM01090">
    <property type="entry name" value="Copper-fist"/>
    <property type="match status" value="1"/>
</dbReference>
<keyword evidence="4" id="KW-0186">Copper</keyword>
<feature type="domain" description="Copper-fist" evidence="9">
    <location>
        <begin position="1"/>
        <end position="40"/>
    </location>
</feature>
<keyword evidence="3" id="KW-0862">Zinc</keyword>
<dbReference type="InterPro" id="IPR051763">
    <property type="entry name" value="Copper_Homeo_Regul"/>
</dbReference>
<dbReference type="PANTHER" id="PTHR28088">
    <property type="entry name" value="TRANSCRIPTIONAL ACTIVATOR HAA1-RELATED"/>
    <property type="match status" value="1"/>
</dbReference>
<evidence type="ECO:0000256" key="1">
    <source>
        <dbReference type="ARBA" id="ARBA00004123"/>
    </source>
</evidence>
<keyword evidence="11" id="KW-1185">Reference proteome</keyword>
<name>A0ABR1K025_9AGAR</name>
<sequence length="428" mass="45891">MVFVNSKKFACESCIKGHRSSGCSHTDRPLYEIKKKGRPVSQCDKCRQLRQSRRVHSKCNCSSTEQGPSSQTETRRLVSGTKTRRFVPIAPALPNGIKDAFKSSSNSLASNPPSVRQRVDSLLNPCNCKDLWQCSCRHSDGTMASSRNGNSSSDLEILANAAAACCSTSRPLDRDPTWHGRGSPRREKHRTEHSHPPPELPPFLFSDDSPAQTPEVPDFPIMPPIKEIESLAGSGCTCGVDCNCPGCVEHRGPEHADHEHPNCGATCGTCVDNKHGIALPGFESSSTTSIIDRFFARAAALPAPPSNRKMAVGTNLDPMNVMVYPMTAIEKKERGVPFGLIEIPKLECCGGRCGCPPDNCGCGKSCDGCCSEHNHTKGSCGCGKACNGRCSEHARDNEAPNKDDMVSSTPVAGPSAPIIPIRSCCAGK</sequence>
<feature type="region of interest" description="Disordered" evidence="8">
    <location>
        <begin position="168"/>
        <end position="217"/>
    </location>
</feature>
<dbReference type="PROSITE" id="PS50073">
    <property type="entry name" value="COPPER_FIST_2"/>
    <property type="match status" value="1"/>
</dbReference>
<evidence type="ECO:0000256" key="8">
    <source>
        <dbReference type="SAM" id="MobiDB-lite"/>
    </source>
</evidence>
<evidence type="ECO:0000259" key="9">
    <source>
        <dbReference type="PROSITE" id="PS50073"/>
    </source>
</evidence>
<dbReference type="InterPro" id="IPR001083">
    <property type="entry name" value="Cu_fist_DNA-bd_dom"/>
</dbReference>
<evidence type="ECO:0000256" key="3">
    <source>
        <dbReference type="ARBA" id="ARBA00022833"/>
    </source>
</evidence>
<comment type="caution">
    <text evidence="10">The sequence shown here is derived from an EMBL/GenBank/DDBJ whole genome shotgun (WGS) entry which is preliminary data.</text>
</comment>
<evidence type="ECO:0000256" key="5">
    <source>
        <dbReference type="ARBA" id="ARBA00023015"/>
    </source>
</evidence>
<dbReference type="PANTHER" id="PTHR28088:SF5">
    <property type="entry name" value="TRANSCRIPTIONAL ACTIVATOR HAA1-RELATED"/>
    <property type="match status" value="1"/>
</dbReference>
<dbReference type="SMART" id="SM00412">
    <property type="entry name" value="Cu_FIST"/>
    <property type="match status" value="1"/>
</dbReference>
<dbReference type="SUPFAM" id="SSF57879">
    <property type="entry name" value="Zinc domain conserved in yeast copper-regulated transcription factors"/>
    <property type="match status" value="1"/>
</dbReference>
<reference evidence="10 11" key="1">
    <citation type="submission" date="2024-01" db="EMBL/GenBank/DDBJ databases">
        <title>A draft genome for the cacao thread blight pathogen Marasmiellus scandens.</title>
        <authorList>
            <person name="Baruah I.K."/>
            <person name="Leung J."/>
            <person name="Bukari Y."/>
            <person name="Amoako-Attah I."/>
            <person name="Meinhardt L.W."/>
            <person name="Bailey B.A."/>
            <person name="Cohen S.P."/>
        </authorList>
    </citation>
    <scope>NUCLEOTIDE SEQUENCE [LARGE SCALE GENOMIC DNA]</scope>
    <source>
        <strain evidence="10 11">GH-19</strain>
    </source>
</reference>
<dbReference type="Proteomes" id="UP001498398">
    <property type="component" value="Unassembled WGS sequence"/>
</dbReference>
<dbReference type="Pfam" id="PF00649">
    <property type="entry name" value="Copper-fist"/>
    <property type="match status" value="1"/>
</dbReference>
<keyword evidence="2" id="KW-0479">Metal-binding</keyword>
<dbReference type="Gene3D" id="3.90.430.10">
    <property type="entry name" value="Copper fist DNA-binding domain"/>
    <property type="match status" value="1"/>
</dbReference>
<keyword evidence="6" id="KW-0804">Transcription</keyword>
<evidence type="ECO:0000256" key="4">
    <source>
        <dbReference type="ARBA" id="ARBA00023008"/>
    </source>
</evidence>
<feature type="compositionally biased region" description="Polar residues" evidence="8">
    <location>
        <begin position="60"/>
        <end position="72"/>
    </location>
</feature>
<evidence type="ECO:0000313" key="11">
    <source>
        <dbReference type="Proteomes" id="UP001498398"/>
    </source>
</evidence>
<feature type="region of interest" description="Disordered" evidence="8">
    <location>
        <begin position="60"/>
        <end position="83"/>
    </location>
</feature>
<proteinExistence type="predicted"/>
<accession>A0ABR1K025</accession>
<keyword evidence="5" id="KW-0805">Transcription regulation</keyword>
<evidence type="ECO:0000256" key="7">
    <source>
        <dbReference type="ARBA" id="ARBA00023242"/>
    </source>
</evidence>
<gene>
    <name evidence="10" type="primary">CUP2_1</name>
    <name evidence="10" type="ORF">VKT23_003007</name>
</gene>
<dbReference type="PRINTS" id="PR00617">
    <property type="entry name" value="COPPERFIST"/>
</dbReference>
<organism evidence="10 11">
    <name type="scientific">Marasmiellus scandens</name>
    <dbReference type="NCBI Taxonomy" id="2682957"/>
    <lineage>
        <taxon>Eukaryota</taxon>
        <taxon>Fungi</taxon>
        <taxon>Dikarya</taxon>
        <taxon>Basidiomycota</taxon>
        <taxon>Agaricomycotina</taxon>
        <taxon>Agaricomycetes</taxon>
        <taxon>Agaricomycetidae</taxon>
        <taxon>Agaricales</taxon>
        <taxon>Marasmiineae</taxon>
        <taxon>Omphalotaceae</taxon>
        <taxon>Marasmiellus</taxon>
    </lineage>
</organism>
<dbReference type="InterPro" id="IPR036395">
    <property type="entry name" value="Cu_fist_DNA-bd_dom_sf"/>
</dbReference>
<evidence type="ECO:0000256" key="2">
    <source>
        <dbReference type="ARBA" id="ARBA00022723"/>
    </source>
</evidence>
<protein>
    <submittedName>
        <fullName evidence="10">Copper-binding transcription factor</fullName>
    </submittedName>
</protein>
<evidence type="ECO:0000313" key="10">
    <source>
        <dbReference type="EMBL" id="KAK7468501.1"/>
    </source>
</evidence>
<comment type="subcellular location">
    <subcellularLocation>
        <location evidence="1">Nucleus</location>
    </subcellularLocation>
</comment>
<keyword evidence="7" id="KW-0539">Nucleus</keyword>